<evidence type="ECO:0000313" key="1">
    <source>
        <dbReference type="EMBL" id="RDX82141.1"/>
    </source>
</evidence>
<dbReference type="PANTHER" id="PTHR24559">
    <property type="entry name" value="TRANSPOSON TY3-I GAG-POL POLYPROTEIN"/>
    <property type="match status" value="1"/>
</dbReference>
<feature type="non-terminal residue" evidence="1">
    <location>
        <position position="1"/>
    </location>
</feature>
<dbReference type="OrthoDB" id="1424255at2759"/>
<dbReference type="Gene3D" id="3.10.10.10">
    <property type="entry name" value="HIV Type 1 Reverse Transcriptase, subunit A, domain 1"/>
    <property type="match status" value="1"/>
</dbReference>
<organism evidence="1 2">
    <name type="scientific">Mucuna pruriens</name>
    <name type="common">Velvet bean</name>
    <name type="synonym">Dolichos pruriens</name>
    <dbReference type="NCBI Taxonomy" id="157652"/>
    <lineage>
        <taxon>Eukaryota</taxon>
        <taxon>Viridiplantae</taxon>
        <taxon>Streptophyta</taxon>
        <taxon>Embryophyta</taxon>
        <taxon>Tracheophyta</taxon>
        <taxon>Spermatophyta</taxon>
        <taxon>Magnoliopsida</taxon>
        <taxon>eudicotyledons</taxon>
        <taxon>Gunneridae</taxon>
        <taxon>Pentapetalae</taxon>
        <taxon>rosids</taxon>
        <taxon>fabids</taxon>
        <taxon>Fabales</taxon>
        <taxon>Fabaceae</taxon>
        <taxon>Papilionoideae</taxon>
        <taxon>50 kb inversion clade</taxon>
        <taxon>NPAAA clade</taxon>
        <taxon>indigoferoid/millettioid clade</taxon>
        <taxon>Phaseoleae</taxon>
        <taxon>Mucuna</taxon>
    </lineage>
</organism>
<comment type="caution">
    <text evidence="1">The sequence shown here is derived from an EMBL/GenBank/DDBJ whole genome shotgun (WGS) entry which is preliminary data.</text>
</comment>
<dbReference type="AlphaFoldDB" id="A0A371FV32"/>
<proteinExistence type="predicted"/>
<reference evidence="1" key="1">
    <citation type="submission" date="2018-05" db="EMBL/GenBank/DDBJ databases">
        <title>Draft genome of Mucuna pruriens seed.</title>
        <authorList>
            <person name="Nnadi N.E."/>
            <person name="Vos R."/>
            <person name="Hasami M.H."/>
            <person name="Devisetty U.K."/>
            <person name="Aguiy J.C."/>
        </authorList>
    </citation>
    <scope>NUCLEOTIDE SEQUENCE [LARGE SCALE GENOMIC DNA]</scope>
    <source>
        <strain evidence="1">JCA_2017</strain>
    </source>
</reference>
<dbReference type="InterPro" id="IPR053134">
    <property type="entry name" value="RNA-dir_DNA_polymerase"/>
</dbReference>
<accession>A0A371FV32</accession>
<name>A0A371FV32_MUCPR</name>
<dbReference type="Proteomes" id="UP000257109">
    <property type="component" value="Unassembled WGS sequence"/>
</dbReference>
<dbReference type="SUPFAM" id="SSF56672">
    <property type="entry name" value="DNA/RNA polymerases"/>
    <property type="match status" value="1"/>
</dbReference>
<keyword evidence="2" id="KW-1185">Reference proteome</keyword>
<gene>
    <name evidence="1" type="ORF">CR513_37107</name>
</gene>
<dbReference type="EMBL" id="QJKJ01007721">
    <property type="protein sequence ID" value="RDX82141.1"/>
    <property type="molecule type" value="Genomic_DNA"/>
</dbReference>
<sequence length="490" mass="55009">MVNEVNAIDNLRLENQLTELTSLQQEFVAFVLPWSTQLICAPHYKKPSETIPRVLDQEVGINTKSNCIRVDHMIINNLEGSNTGRGNTQLKNSDLPKVRLRLSAEPKIPNTTIPTIATTESAIIGKLTIFGGPDEVVGDKQPGVSTYYELQQHAILAKFKCHDPGPQNAGGSISKYCESVTVSGSRNLPLQTIPNPKGNSRSANVASKLEADSLVPQQARSIPLLFQNQTLSARKAKTNENFLKMFRKVEINIPLLDAIKQIPKYVKFLKELCMHKRKKMKGGVELGGIVSALTKNDEVVAKSHQTLPKKCQDPRIFSVPCTIDRVGQLKPRSTNDISPLHSPSVELKPLSGHLKYAYLDNDHQFPHKKAIRWRLSNLLGINPSICMHKILMEEEARPIRLNLTILDMVKKEVMKLLVVRIIYPISDSQWVSPVQVVPKKYGMTIVKNQHDELVSIRIQNSWKLNQATRKDHFPLPFIEQVLEKLAGKSH</sequence>
<dbReference type="InterPro" id="IPR043502">
    <property type="entry name" value="DNA/RNA_pol_sf"/>
</dbReference>
<dbReference type="PANTHER" id="PTHR24559:SF444">
    <property type="entry name" value="REVERSE TRANSCRIPTASE DOMAIN-CONTAINING PROTEIN"/>
    <property type="match status" value="1"/>
</dbReference>
<evidence type="ECO:0000313" key="2">
    <source>
        <dbReference type="Proteomes" id="UP000257109"/>
    </source>
</evidence>
<protein>
    <submittedName>
        <fullName evidence="1">Uncharacterized protein</fullName>
    </submittedName>
</protein>